<protein>
    <submittedName>
        <fullName evidence="1">Uncharacterized protein</fullName>
    </submittedName>
</protein>
<evidence type="ECO:0000313" key="2">
    <source>
        <dbReference type="Proteomes" id="UP000251960"/>
    </source>
</evidence>
<dbReference type="EMBL" id="NCVQ01000006">
    <property type="protein sequence ID" value="PWZ21498.1"/>
    <property type="molecule type" value="Genomic_DNA"/>
</dbReference>
<name>A0A3L6ELJ5_MAIZE</name>
<proteinExistence type="predicted"/>
<organism evidence="1 2">
    <name type="scientific">Zea mays</name>
    <name type="common">Maize</name>
    <dbReference type="NCBI Taxonomy" id="4577"/>
    <lineage>
        <taxon>Eukaryota</taxon>
        <taxon>Viridiplantae</taxon>
        <taxon>Streptophyta</taxon>
        <taxon>Embryophyta</taxon>
        <taxon>Tracheophyta</taxon>
        <taxon>Spermatophyta</taxon>
        <taxon>Magnoliopsida</taxon>
        <taxon>Liliopsida</taxon>
        <taxon>Poales</taxon>
        <taxon>Poaceae</taxon>
        <taxon>PACMAD clade</taxon>
        <taxon>Panicoideae</taxon>
        <taxon>Andropogonodae</taxon>
        <taxon>Andropogoneae</taxon>
        <taxon>Tripsacinae</taxon>
        <taxon>Zea</taxon>
    </lineage>
</organism>
<dbReference type="Proteomes" id="UP000251960">
    <property type="component" value="Chromosome 5"/>
</dbReference>
<gene>
    <name evidence="1" type="ORF">Zm00014a_039965</name>
</gene>
<comment type="caution">
    <text evidence="1">The sequence shown here is derived from an EMBL/GenBank/DDBJ whole genome shotgun (WGS) entry which is preliminary data.</text>
</comment>
<accession>A0A3L6ELJ5</accession>
<sequence>MKPRAPSSKKAESGGRKRVHCERELWFIVVASAGLVRGASPKCLRLRRGGVRLGESLERDKLLTGTTKPSHDVESSIAAIITSKYASIEFVVAHMS</sequence>
<evidence type="ECO:0000313" key="1">
    <source>
        <dbReference type="EMBL" id="PWZ21498.1"/>
    </source>
</evidence>
<dbReference type="AlphaFoldDB" id="A0A3L6ELJ5"/>
<reference evidence="1 2" key="1">
    <citation type="journal article" date="2018" name="Nat. Genet.">
        <title>Extensive intraspecific gene order and gene structural variations between Mo17 and other maize genomes.</title>
        <authorList>
            <person name="Sun S."/>
            <person name="Zhou Y."/>
            <person name="Chen J."/>
            <person name="Shi J."/>
            <person name="Zhao H."/>
            <person name="Zhao H."/>
            <person name="Song W."/>
            <person name="Zhang M."/>
            <person name="Cui Y."/>
            <person name="Dong X."/>
            <person name="Liu H."/>
            <person name="Ma X."/>
            <person name="Jiao Y."/>
            <person name="Wang B."/>
            <person name="Wei X."/>
            <person name="Stein J.C."/>
            <person name="Glaubitz J.C."/>
            <person name="Lu F."/>
            <person name="Yu G."/>
            <person name="Liang C."/>
            <person name="Fengler K."/>
            <person name="Li B."/>
            <person name="Rafalski A."/>
            <person name="Schnable P.S."/>
            <person name="Ware D.H."/>
            <person name="Buckler E.S."/>
            <person name="Lai J."/>
        </authorList>
    </citation>
    <scope>NUCLEOTIDE SEQUENCE [LARGE SCALE GENOMIC DNA]</scope>
    <source>
        <strain evidence="2">cv. Missouri 17</strain>
        <tissue evidence="1">Seedling</tissue>
    </source>
</reference>